<dbReference type="Pfam" id="PF00078">
    <property type="entry name" value="RVT_1"/>
    <property type="match status" value="1"/>
</dbReference>
<evidence type="ECO:0008006" key="6">
    <source>
        <dbReference type="Google" id="ProtNLM"/>
    </source>
</evidence>
<dbReference type="Gene3D" id="3.60.10.10">
    <property type="entry name" value="Endonuclease/exonuclease/phosphatase"/>
    <property type="match status" value="1"/>
</dbReference>
<dbReference type="InterPro" id="IPR005135">
    <property type="entry name" value="Endo/exonuclease/phosphatase"/>
</dbReference>
<evidence type="ECO:0000259" key="3">
    <source>
        <dbReference type="PROSITE" id="PS50879"/>
    </source>
</evidence>
<dbReference type="KEGG" id="ssl:SS1G_04940"/>
<dbReference type="Pfam" id="PF00075">
    <property type="entry name" value="RNase_H"/>
    <property type="match status" value="1"/>
</dbReference>
<protein>
    <recommendedName>
        <fullName evidence="6">Reverse transcriptase</fullName>
    </recommendedName>
</protein>
<dbReference type="InParanoid" id="A7EHZ8"/>
<dbReference type="InterPro" id="IPR036397">
    <property type="entry name" value="RNaseH_sf"/>
</dbReference>
<proteinExistence type="predicted"/>
<dbReference type="RefSeq" id="XP_001593513.1">
    <property type="nucleotide sequence ID" value="XM_001593463.1"/>
</dbReference>
<feature type="domain" description="RNase H type-1" evidence="3">
    <location>
        <begin position="1259"/>
        <end position="1396"/>
    </location>
</feature>
<dbReference type="PROSITE" id="PS50879">
    <property type="entry name" value="RNASE_H_1"/>
    <property type="match status" value="1"/>
</dbReference>
<dbReference type="SUPFAM" id="SSF53098">
    <property type="entry name" value="Ribonuclease H-like"/>
    <property type="match status" value="1"/>
</dbReference>
<dbReference type="HOGENOM" id="CLU_000680_23_0_1"/>
<dbReference type="EMBL" id="CH476626">
    <property type="protein sequence ID" value="EDO02464.1"/>
    <property type="molecule type" value="Genomic_DNA"/>
</dbReference>
<dbReference type="GeneID" id="5490199"/>
<dbReference type="Proteomes" id="UP000001312">
    <property type="component" value="Unassembled WGS sequence"/>
</dbReference>
<keyword evidence="5" id="KW-1185">Reference proteome</keyword>
<dbReference type="CDD" id="cd01650">
    <property type="entry name" value="RT_nLTR_like"/>
    <property type="match status" value="1"/>
</dbReference>
<dbReference type="InterPro" id="IPR012337">
    <property type="entry name" value="RNaseH-like_sf"/>
</dbReference>
<feature type="region of interest" description="Disordered" evidence="1">
    <location>
        <begin position="335"/>
        <end position="365"/>
    </location>
</feature>
<dbReference type="InterPro" id="IPR002156">
    <property type="entry name" value="RNaseH_domain"/>
</dbReference>
<reference evidence="5" key="1">
    <citation type="journal article" date="2011" name="PLoS Genet.">
        <title>Genomic analysis of the necrotrophic fungal pathogens Sclerotinia sclerotiorum and Botrytis cinerea.</title>
        <authorList>
            <person name="Amselem J."/>
            <person name="Cuomo C.A."/>
            <person name="van Kan J.A."/>
            <person name="Viaud M."/>
            <person name="Benito E.P."/>
            <person name="Couloux A."/>
            <person name="Coutinho P.M."/>
            <person name="de Vries R.P."/>
            <person name="Dyer P.S."/>
            <person name="Fillinger S."/>
            <person name="Fournier E."/>
            <person name="Gout L."/>
            <person name="Hahn M."/>
            <person name="Kohn L."/>
            <person name="Lapalu N."/>
            <person name="Plummer K.M."/>
            <person name="Pradier J.M."/>
            <person name="Quevillon E."/>
            <person name="Sharon A."/>
            <person name="Simon A."/>
            <person name="ten Have A."/>
            <person name="Tudzynski B."/>
            <person name="Tudzynski P."/>
            <person name="Wincker P."/>
            <person name="Andrew M."/>
            <person name="Anthouard V."/>
            <person name="Beever R.E."/>
            <person name="Beffa R."/>
            <person name="Benoit I."/>
            <person name="Bouzid O."/>
            <person name="Brault B."/>
            <person name="Chen Z."/>
            <person name="Choquer M."/>
            <person name="Collemare J."/>
            <person name="Cotton P."/>
            <person name="Danchin E.G."/>
            <person name="Da Silva C."/>
            <person name="Gautier A."/>
            <person name="Giraud C."/>
            <person name="Giraud T."/>
            <person name="Gonzalez C."/>
            <person name="Grossetete S."/>
            <person name="Guldener U."/>
            <person name="Henrissat B."/>
            <person name="Howlett B.J."/>
            <person name="Kodira C."/>
            <person name="Kretschmer M."/>
            <person name="Lappartient A."/>
            <person name="Leroch M."/>
            <person name="Levis C."/>
            <person name="Mauceli E."/>
            <person name="Neuveglise C."/>
            <person name="Oeser B."/>
            <person name="Pearson M."/>
            <person name="Poulain J."/>
            <person name="Poussereau N."/>
            <person name="Quesneville H."/>
            <person name="Rascle C."/>
            <person name="Schumacher J."/>
            <person name="Segurens B."/>
            <person name="Sexton A."/>
            <person name="Silva E."/>
            <person name="Sirven C."/>
            <person name="Soanes D.M."/>
            <person name="Talbot N.J."/>
            <person name="Templeton M."/>
            <person name="Yandava C."/>
            <person name="Yarden O."/>
            <person name="Zeng Q."/>
            <person name="Rollins J.A."/>
            <person name="Lebrun M.H."/>
            <person name="Dickman M."/>
        </authorList>
    </citation>
    <scope>NUCLEOTIDE SEQUENCE [LARGE SCALE GENOMIC DNA]</scope>
    <source>
        <strain evidence="5">ATCC 18683 / 1980 / Ss-1</strain>
    </source>
</reference>
<accession>A7EHZ8</accession>
<sequence>MAPSPPDGPLQKALAESVAAASIRASEGQSLFDPIAKFLDQHRTNNQGLPKHLKEALAQLSDELATVATTHFKAFITGSTPIKPHIHKNASASNSTPITKPTYAKAAASTTSKIFSQPSATKTKSIQKLSEDNRLFVRLPLAHPARDMHVYAIYTSLKTKLGIHGKALQEIQQTKSGLALCPNRPESLSILESQIQTISNFFTSPSGTVKVERNAQWLSYRISNVPRRIGLFENDQYTTGDVDSHMLKLAIKELTGVTPLLVAETPNSTITPSSSTCDWFVNFPNETNPSQIPKFMRLFGNIKHSLIRTDVIHKGNTPALPDAYIATAPTQPMTTDALFSPAKADNSPKNRKSKSENQVFLPPPKPEKTMDALQAAYNEKSDIIMIQEPYISKDLSRRITKWHPAYQCYSPTDNWLEHGRPRVISYIRKDLDIIITQLKPPHIDPYALSDLLILQLKTETNYSVTIFNIYNSPRGSPTRPQNTTQTLIDTPDTYLQGNTFLCGDFNLPHRNWQPSYTGNLSPASIPFNKWLEEHQLVFSSELDKPTHSIGNVLDLAFCSHTLHQQGLNTRVAYHLDVTSDHTPLLTNIPWISNTTNTLKQLRPKSLDPILFKSLLKTNLTTLNAPPRSEAELDQFTDDLVDAIHKAYYQAQHAKDIFAISKWHKTTGSFHSPPLKDPLHPNRPLATGTPEKRTILINNLLKRDTEVGDIPIDCPTVPTKQLPPPIINAQAIQNAVLLAGNTAPGADELPTAILKEAWSLIEPFVSQLYYSCLHLGYHPKSFRSAILAIIPKPNKADLSSPRSYRPIALLSVLGKGLERLIARQMSWTSISHKVLSTHQFGALPLRSSVDLTTCLTHDVEHALNLNGSASLLTLDIKGAFDAVLPGRLIRRLREQGWAPNLTKWLSSFVTRRTIQVRLDGTTGPKTNIECGLPQGSPISPILFMLYIAPIFKMGKDTIKFGYADDVAILAASNSLDDNVTELNATTLEILTWGASEGITFDPGKSELIHFSKRRTEQNPDITPTITMGDLTIKELANGKPYIRWLGILFDKKLSFKWHTKELATKAIVIARALKSLGNSIRGAPPRLLRQAAEACVLKRAYFGAETWWTGRTQFGINHPTKVEGHINQLSKVTLECARAILPVWRTTNIAILHRESGLRPPEIELDDLARASTVRTRRLDPYHPLAWRAKWIQEDPGSFKTRFACRILSLPPSEQIDPLSAPKWLEYESRAEIMKRIHSPNGRTKQEAATEFNDFYDLLPREDIVIFSDGSKLANGNTGGGFVGYQDNHKFCEGSLPLGRMKEVYDSEATAAFEGLKAAISSIESRIATDIYICLDNIEVAARLLSKSTGSSQDTFSAFRQLASTWHNGTVHIRWVPGHKDVAGNEAADKAAKAGAALPQPTGAYSYAGLRRVTKGLRQKAMNQLWSTVIPTTYRDLEIFTSPRNPKELSLPRPFLGRLIAIRSGHGDFASYHERFLHQDAQLLCRCGARKSPVHFFFCSIAKRNHPRPKGKPADILPFLCGTYEGAEVLANWTKANGFYTNICPLHLPPPPILKGPIHSLSNSLAAFAPRGDVMRMGGLRPLGLWPLNNNTHTHTLPPLLGMLLTELGHPYEPLLVHAIVTLYEDWCSFISFLLAG</sequence>
<name>A7EHZ8_SCLS1</name>
<dbReference type="InterPro" id="IPR000477">
    <property type="entry name" value="RT_dom"/>
</dbReference>
<evidence type="ECO:0000256" key="1">
    <source>
        <dbReference type="SAM" id="MobiDB-lite"/>
    </source>
</evidence>
<feature type="domain" description="Reverse transcriptase" evidence="2">
    <location>
        <begin position="770"/>
        <end position="1048"/>
    </location>
</feature>
<dbReference type="OMA" id="SDNITEC"/>
<dbReference type="PROSITE" id="PS50878">
    <property type="entry name" value="RT_POL"/>
    <property type="match status" value="1"/>
</dbReference>
<dbReference type="GO" id="GO:0003676">
    <property type="term" value="F:nucleic acid binding"/>
    <property type="evidence" value="ECO:0007669"/>
    <property type="project" value="InterPro"/>
</dbReference>
<dbReference type="InterPro" id="IPR043502">
    <property type="entry name" value="DNA/RNA_pol_sf"/>
</dbReference>
<evidence type="ECO:0000313" key="5">
    <source>
        <dbReference type="Proteomes" id="UP000001312"/>
    </source>
</evidence>
<dbReference type="Pfam" id="PF14529">
    <property type="entry name" value="Exo_endo_phos_2"/>
    <property type="match status" value="1"/>
</dbReference>
<organism evidence="4 5">
    <name type="scientific">Sclerotinia sclerotiorum (strain ATCC 18683 / 1980 / Ss-1)</name>
    <name type="common">White mold</name>
    <name type="synonym">Whetzelinia sclerotiorum</name>
    <dbReference type="NCBI Taxonomy" id="665079"/>
    <lineage>
        <taxon>Eukaryota</taxon>
        <taxon>Fungi</taxon>
        <taxon>Dikarya</taxon>
        <taxon>Ascomycota</taxon>
        <taxon>Pezizomycotina</taxon>
        <taxon>Leotiomycetes</taxon>
        <taxon>Helotiales</taxon>
        <taxon>Sclerotiniaceae</taxon>
        <taxon>Sclerotinia</taxon>
    </lineage>
</organism>
<dbReference type="SUPFAM" id="SSF56219">
    <property type="entry name" value="DNase I-like"/>
    <property type="match status" value="1"/>
</dbReference>
<evidence type="ECO:0000259" key="2">
    <source>
        <dbReference type="PROSITE" id="PS50878"/>
    </source>
</evidence>
<dbReference type="PANTHER" id="PTHR33481">
    <property type="entry name" value="REVERSE TRANSCRIPTASE"/>
    <property type="match status" value="1"/>
</dbReference>
<dbReference type="CDD" id="cd09276">
    <property type="entry name" value="Rnase_HI_RT_non_LTR"/>
    <property type="match status" value="1"/>
</dbReference>
<dbReference type="InterPro" id="IPR036691">
    <property type="entry name" value="Endo/exonu/phosph_ase_sf"/>
</dbReference>
<dbReference type="eggNOG" id="KOG1075">
    <property type="taxonomic scope" value="Eukaryota"/>
</dbReference>
<dbReference type="GO" id="GO:0004523">
    <property type="term" value="F:RNA-DNA hybrid ribonuclease activity"/>
    <property type="evidence" value="ECO:0007669"/>
    <property type="project" value="InterPro"/>
</dbReference>
<dbReference type="SUPFAM" id="SSF56672">
    <property type="entry name" value="DNA/RNA polymerases"/>
    <property type="match status" value="1"/>
</dbReference>
<evidence type="ECO:0000313" key="4">
    <source>
        <dbReference type="EMBL" id="EDO02464.1"/>
    </source>
</evidence>
<dbReference type="PANTHER" id="PTHR33481:SF1">
    <property type="entry name" value="ENDONUCLEASE_EXONUCLEASE_PHOSPHATASE DOMAIN-CONTAINING PROTEIN-RELATED"/>
    <property type="match status" value="1"/>
</dbReference>
<dbReference type="Gene3D" id="3.30.420.10">
    <property type="entry name" value="Ribonuclease H-like superfamily/Ribonuclease H"/>
    <property type="match status" value="1"/>
</dbReference>
<gene>
    <name evidence="4" type="ORF">SS1G_04940</name>
</gene>